<protein>
    <submittedName>
        <fullName evidence="2">Uncharacterized protein</fullName>
    </submittedName>
</protein>
<name>H3ND63_9LACT</name>
<comment type="caution">
    <text evidence="2">The sequence shown here is derived from an EMBL/GenBank/DDBJ whole genome shotgun (WGS) entry which is preliminary data.</text>
</comment>
<gene>
    <name evidence="2" type="ORF">HMPREF9703_00553</name>
</gene>
<proteinExistence type="predicted"/>
<dbReference type="AlphaFoldDB" id="H3ND63"/>
<feature type="transmembrane region" description="Helical" evidence="1">
    <location>
        <begin position="6"/>
        <end position="26"/>
    </location>
</feature>
<evidence type="ECO:0000313" key="2">
    <source>
        <dbReference type="EMBL" id="EHR34282.1"/>
    </source>
</evidence>
<reference evidence="2 3" key="1">
    <citation type="submission" date="2012-01" db="EMBL/GenBank/DDBJ databases">
        <title>The Genome Sequence of Dolosigranulum pigrum ATCC 51524.</title>
        <authorList>
            <consortium name="The Broad Institute Genome Sequencing Platform"/>
            <person name="Earl A."/>
            <person name="Ward D."/>
            <person name="Feldgarden M."/>
            <person name="Gevers D."/>
            <person name="Huys G."/>
            <person name="Young S.K."/>
            <person name="Zeng Q."/>
            <person name="Gargeya S."/>
            <person name="Fitzgerald M."/>
            <person name="Haas B."/>
            <person name="Abouelleil A."/>
            <person name="Alvarado L."/>
            <person name="Arachchi H.M."/>
            <person name="Berlin A."/>
            <person name="Chapman S.B."/>
            <person name="Gearin G."/>
            <person name="Goldberg J."/>
            <person name="Griggs A."/>
            <person name="Gujja S."/>
            <person name="Hansen M."/>
            <person name="Heiman D."/>
            <person name="Howarth C."/>
            <person name="Larimer J."/>
            <person name="Lui A."/>
            <person name="MacDonald P.J.P."/>
            <person name="McCowen C."/>
            <person name="Montmayeur A."/>
            <person name="Murphy C."/>
            <person name="Neiman D."/>
            <person name="Pearson M."/>
            <person name="Priest M."/>
            <person name="Roberts A."/>
            <person name="Saif S."/>
            <person name="Shea T."/>
            <person name="Sisk P."/>
            <person name="Stolte C."/>
            <person name="Sykes S."/>
            <person name="Wortman J."/>
            <person name="Nusbaum C."/>
            <person name="Birren B."/>
        </authorList>
    </citation>
    <scope>NUCLEOTIDE SEQUENCE [LARGE SCALE GENOMIC DNA]</scope>
    <source>
        <strain evidence="2 3">ATCC 51524</strain>
    </source>
</reference>
<organism evidence="2 3">
    <name type="scientific">Dolosigranulum pigrum ATCC 51524</name>
    <dbReference type="NCBI Taxonomy" id="883103"/>
    <lineage>
        <taxon>Bacteria</taxon>
        <taxon>Bacillati</taxon>
        <taxon>Bacillota</taxon>
        <taxon>Bacilli</taxon>
        <taxon>Lactobacillales</taxon>
        <taxon>Carnobacteriaceae</taxon>
        <taxon>Dolosigranulum</taxon>
    </lineage>
</organism>
<keyword evidence="3" id="KW-1185">Reference proteome</keyword>
<dbReference type="Proteomes" id="UP000003599">
    <property type="component" value="Unassembled WGS sequence"/>
</dbReference>
<dbReference type="EMBL" id="AGEF01000005">
    <property type="protein sequence ID" value="EHR34282.1"/>
    <property type="molecule type" value="Genomic_DNA"/>
</dbReference>
<keyword evidence="1" id="KW-1133">Transmembrane helix</keyword>
<keyword evidence="1" id="KW-0812">Transmembrane</keyword>
<accession>H3ND63</accession>
<sequence>MSNQVVNILLTLVLVYIFSAYIIFLVKSVLYGKEKVYGCKNPTLLQKIKVIFLM</sequence>
<evidence type="ECO:0000256" key="1">
    <source>
        <dbReference type="SAM" id="Phobius"/>
    </source>
</evidence>
<evidence type="ECO:0000313" key="3">
    <source>
        <dbReference type="Proteomes" id="UP000003599"/>
    </source>
</evidence>
<keyword evidence="1" id="KW-0472">Membrane</keyword>
<dbReference type="HOGENOM" id="CLU_3042850_0_0_9"/>